<evidence type="ECO:0000256" key="7">
    <source>
        <dbReference type="ARBA" id="ARBA00022741"/>
    </source>
</evidence>
<feature type="binding site" evidence="14">
    <location>
        <position position="205"/>
    </location>
    <ligand>
        <name>ATP</name>
        <dbReference type="ChEBI" id="CHEBI:30616"/>
    </ligand>
</feature>
<dbReference type="InterPro" id="IPR000719">
    <property type="entry name" value="Prot_kinase_dom"/>
</dbReference>
<dbReference type="PROSITE" id="PS00108">
    <property type="entry name" value="PROTEIN_KINASE_ST"/>
    <property type="match status" value="1"/>
</dbReference>
<feature type="domain" description="Protein kinase" evidence="19">
    <location>
        <begin position="176"/>
        <end position="484"/>
    </location>
</feature>
<dbReference type="EMBL" id="JABFUD020000013">
    <property type="protein sequence ID" value="KAI5071875.1"/>
    <property type="molecule type" value="Genomic_DNA"/>
</dbReference>
<evidence type="ECO:0000256" key="8">
    <source>
        <dbReference type="ARBA" id="ARBA00022777"/>
    </source>
</evidence>
<keyword evidence="7 14" id="KW-0547">Nucleotide-binding</keyword>
<dbReference type="SUPFAM" id="SSF56112">
    <property type="entry name" value="Protein kinase-like (PK-like)"/>
    <property type="match status" value="1"/>
</dbReference>
<keyword evidence="10 17" id="KW-1133">Transmembrane helix</keyword>
<evidence type="ECO:0000256" key="9">
    <source>
        <dbReference type="ARBA" id="ARBA00022840"/>
    </source>
</evidence>
<evidence type="ECO:0000256" key="4">
    <source>
        <dbReference type="ARBA" id="ARBA00022692"/>
    </source>
</evidence>
<dbReference type="Proteomes" id="UP000886520">
    <property type="component" value="Chromosome 13"/>
</dbReference>
<keyword evidence="12" id="KW-0675">Receptor</keyword>
<dbReference type="PROSITE" id="PS50011">
    <property type="entry name" value="PROTEIN_KINASE_DOM"/>
    <property type="match status" value="1"/>
</dbReference>
<sequence>MAMALKLYLCLTLLSLPPATSSYHHPHGNIASAPSSFSQSGHGSSNLQSFSSFLWQKILHGSRKLQTVSSRGRLAAEVGNITDTSTRAPAQAPAPAPSSGGNGKLGKKESTSTVVKWLAGIALGSVTGAISALIASLLLGVIRGYAKRPKAGKPVVFQRKIVDAKALAFLEKAVAMESLELLGKGGSGEVYKTNLENGTAVAIKKVLGLSVSPNGGGVDPDLEQSYDLTKNSKQIHAELTTLGQIRHRNLVTLLAYIPQPSAHLLIYEYIENGSLHDVLMEVAQNKLELPWKKRLAIAKDVATGLKYLHLDCIPKIIHCDLKPGNILLDKDMVAHIGDFGLAKVIPDKHTHITGNNVAGTVGYIAPEYYQSLRYNTQGDVYAFGVVLIVLVTGKEPTSPLFVEVNTHMGNWIANILAAGDESAKSILDERLRGHGDEEEEMLLVLKVAAFCLLEDPRARPNADDILKMLNQIRSSQQEKLHPELDQLIVDAQ</sequence>
<proteinExistence type="inferred from homology"/>
<evidence type="ECO:0000256" key="13">
    <source>
        <dbReference type="ARBA" id="ARBA00023180"/>
    </source>
</evidence>
<keyword evidence="3" id="KW-0808">Transferase</keyword>
<evidence type="ECO:0000313" key="21">
    <source>
        <dbReference type="Proteomes" id="UP000886520"/>
    </source>
</evidence>
<evidence type="ECO:0000313" key="20">
    <source>
        <dbReference type="EMBL" id="KAI5071875.1"/>
    </source>
</evidence>
<name>A0A9D4ZG25_ADICA</name>
<keyword evidence="11 17" id="KW-0472">Membrane</keyword>
<evidence type="ECO:0000256" key="2">
    <source>
        <dbReference type="ARBA" id="ARBA00022614"/>
    </source>
</evidence>
<evidence type="ECO:0000256" key="18">
    <source>
        <dbReference type="SAM" id="SignalP"/>
    </source>
</evidence>
<dbReference type="FunFam" id="1.10.510.10:FF:000479">
    <property type="entry name" value="Leucine-rich repeat receptor-like protein kinase"/>
    <property type="match status" value="1"/>
</dbReference>
<dbReference type="CDD" id="cd14066">
    <property type="entry name" value="STKc_IRAK"/>
    <property type="match status" value="1"/>
</dbReference>
<dbReference type="OrthoDB" id="4062651at2759"/>
<keyword evidence="8" id="KW-0418">Kinase</keyword>
<feature type="region of interest" description="Disordered" evidence="16">
    <location>
        <begin position="80"/>
        <end position="108"/>
    </location>
</feature>
<evidence type="ECO:0000256" key="15">
    <source>
        <dbReference type="RuleBase" id="RU000304"/>
    </source>
</evidence>
<dbReference type="InterPro" id="IPR017441">
    <property type="entry name" value="Protein_kinase_ATP_BS"/>
</dbReference>
<organism evidence="20 21">
    <name type="scientific">Adiantum capillus-veneris</name>
    <name type="common">Maidenhair fern</name>
    <dbReference type="NCBI Taxonomy" id="13818"/>
    <lineage>
        <taxon>Eukaryota</taxon>
        <taxon>Viridiplantae</taxon>
        <taxon>Streptophyta</taxon>
        <taxon>Embryophyta</taxon>
        <taxon>Tracheophyta</taxon>
        <taxon>Polypodiopsida</taxon>
        <taxon>Polypodiidae</taxon>
        <taxon>Polypodiales</taxon>
        <taxon>Pteridineae</taxon>
        <taxon>Pteridaceae</taxon>
        <taxon>Vittarioideae</taxon>
        <taxon>Adiantum</taxon>
    </lineage>
</organism>
<evidence type="ECO:0000256" key="6">
    <source>
        <dbReference type="ARBA" id="ARBA00022737"/>
    </source>
</evidence>
<evidence type="ECO:0000256" key="5">
    <source>
        <dbReference type="ARBA" id="ARBA00022729"/>
    </source>
</evidence>
<evidence type="ECO:0000259" key="19">
    <source>
        <dbReference type="PROSITE" id="PS50011"/>
    </source>
</evidence>
<keyword evidence="21" id="KW-1185">Reference proteome</keyword>
<dbReference type="PROSITE" id="PS00107">
    <property type="entry name" value="PROTEIN_KINASE_ATP"/>
    <property type="match status" value="1"/>
</dbReference>
<evidence type="ECO:0000256" key="17">
    <source>
        <dbReference type="SAM" id="Phobius"/>
    </source>
</evidence>
<keyword evidence="5 18" id="KW-0732">Signal</keyword>
<dbReference type="GO" id="GO:0004674">
    <property type="term" value="F:protein serine/threonine kinase activity"/>
    <property type="evidence" value="ECO:0007669"/>
    <property type="project" value="UniProtKB-KW"/>
</dbReference>
<keyword evidence="6" id="KW-0677">Repeat</keyword>
<keyword evidence="4 17" id="KW-0812">Transmembrane</keyword>
<evidence type="ECO:0000256" key="10">
    <source>
        <dbReference type="ARBA" id="ARBA00022989"/>
    </source>
</evidence>
<keyword evidence="2" id="KW-0433">Leucine-rich repeat</keyword>
<dbReference type="InterPro" id="IPR011009">
    <property type="entry name" value="Kinase-like_dom_sf"/>
</dbReference>
<comment type="caution">
    <text evidence="20">The sequence shown here is derived from an EMBL/GenBank/DDBJ whole genome shotgun (WGS) entry which is preliminary data.</text>
</comment>
<feature type="chain" id="PRO_5039424693" description="Protein kinase domain-containing protein" evidence="18">
    <location>
        <begin position="23"/>
        <end position="492"/>
    </location>
</feature>
<protein>
    <recommendedName>
        <fullName evidence="19">Protein kinase domain-containing protein</fullName>
    </recommendedName>
</protein>
<feature type="signal peptide" evidence="18">
    <location>
        <begin position="1"/>
        <end position="22"/>
    </location>
</feature>
<dbReference type="GO" id="GO:0005524">
    <property type="term" value="F:ATP binding"/>
    <property type="evidence" value="ECO:0007669"/>
    <property type="project" value="UniProtKB-UniRule"/>
</dbReference>
<dbReference type="GO" id="GO:0016020">
    <property type="term" value="C:membrane"/>
    <property type="evidence" value="ECO:0007669"/>
    <property type="project" value="UniProtKB-SubCell"/>
</dbReference>
<keyword evidence="9 14" id="KW-0067">ATP-binding</keyword>
<keyword evidence="15" id="KW-0723">Serine/threonine-protein kinase</keyword>
<comment type="similarity">
    <text evidence="15">Belongs to the protein kinase superfamily.</text>
</comment>
<dbReference type="SMART" id="SM00220">
    <property type="entry name" value="S_TKc"/>
    <property type="match status" value="1"/>
</dbReference>
<evidence type="ECO:0000256" key="11">
    <source>
        <dbReference type="ARBA" id="ARBA00023136"/>
    </source>
</evidence>
<keyword evidence="13" id="KW-0325">Glycoprotein</keyword>
<dbReference type="Gene3D" id="3.30.200.20">
    <property type="entry name" value="Phosphorylase Kinase, domain 1"/>
    <property type="match status" value="1"/>
</dbReference>
<dbReference type="InterPro" id="IPR051564">
    <property type="entry name" value="LRR_receptor-like_kinase"/>
</dbReference>
<comment type="subcellular location">
    <subcellularLocation>
        <location evidence="1">Membrane</location>
        <topology evidence="1">Single-pass membrane protein</topology>
    </subcellularLocation>
</comment>
<evidence type="ECO:0000256" key="16">
    <source>
        <dbReference type="SAM" id="MobiDB-lite"/>
    </source>
</evidence>
<evidence type="ECO:0000256" key="14">
    <source>
        <dbReference type="PROSITE-ProRule" id="PRU10141"/>
    </source>
</evidence>
<feature type="transmembrane region" description="Helical" evidence="17">
    <location>
        <begin position="117"/>
        <end position="142"/>
    </location>
</feature>
<evidence type="ECO:0000256" key="12">
    <source>
        <dbReference type="ARBA" id="ARBA00023170"/>
    </source>
</evidence>
<dbReference type="PANTHER" id="PTHR48055">
    <property type="entry name" value="LEUCINE-RICH REPEAT RECEPTOR PROTEIN KINASE EMS1"/>
    <property type="match status" value="1"/>
</dbReference>
<accession>A0A9D4ZG25</accession>
<reference evidence="20" key="1">
    <citation type="submission" date="2021-01" db="EMBL/GenBank/DDBJ databases">
        <title>Adiantum capillus-veneris genome.</title>
        <authorList>
            <person name="Fang Y."/>
            <person name="Liao Q."/>
        </authorList>
    </citation>
    <scope>NUCLEOTIDE SEQUENCE</scope>
    <source>
        <strain evidence="20">H3</strain>
        <tissue evidence="20">Leaf</tissue>
    </source>
</reference>
<dbReference type="Pfam" id="PF00069">
    <property type="entry name" value="Pkinase"/>
    <property type="match status" value="1"/>
</dbReference>
<dbReference type="InterPro" id="IPR008271">
    <property type="entry name" value="Ser/Thr_kinase_AS"/>
</dbReference>
<gene>
    <name evidence="20" type="ORF">GOP47_0014126</name>
</gene>
<evidence type="ECO:0000256" key="3">
    <source>
        <dbReference type="ARBA" id="ARBA00022679"/>
    </source>
</evidence>
<dbReference type="Gene3D" id="1.10.510.10">
    <property type="entry name" value="Transferase(Phosphotransferase) domain 1"/>
    <property type="match status" value="1"/>
</dbReference>
<dbReference type="PANTHER" id="PTHR48055:SF22">
    <property type="entry name" value="LEUCINE-RICH REPEAT RECEPTOR-LIKE SERINE_THREONINE_TYROSINE-PROTEIN KINASE SOBIR1"/>
    <property type="match status" value="1"/>
</dbReference>
<dbReference type="AlphaFoldDB" id="A0A9D4ZG25"/>
<evidence type="ECO:0000256" key="1">
    <source>
        <dbReference type="ARBA" id="ARBA00004167"/>
    </source>
</evidence>